<reference evidence="2 3" key="1">
    <citation type="submission" date="2014-05" db="EMBL/GenBank/DDBJ databases">
        <authorList>
            <person name="Bishop-Lilly K.A."/>
            <person name="Broomall S.M."/>
            <person name="Chain P.S."/>
            <person name="Chertkov O."/>
            <person name="Coyne S.R."/>
            <person name="Daligault H.E."/>
            <person name="Davenport K.W."/>
            <person name="Erkkila T."/>
            <person name="Frey K.G."/>
            <person name="Gibbons H.S."/>
            <person name="Gu W."/>
            <person name="Jaissle J."/>
            <person name="Johnson S.L."/>
            <person name="Koroleva G.I."/>
            <person name="Ladner J.T."/>
            <person name="Lo C.-C."/>
            <person name="Minogue T.D."/>
            <person name="Munk C."/>
            <person name="Palacios G.F."/>
            <person name="Redden C.L."/>
            <person name="Rosenzweig C.N."/>
            <person name="Scholz M.B."/>
            <person name="Teshima H."/>
            <person name="Xu Y."/>
        </authorList>
    </citation>
    <scope>NUCLEOTIDE SEQUENCE [LARGE SCALE GENOMIC DNA]</scope>
    <source>
        <strain evidence="2 3">DDS 22E-1</strain>
    </source>
</reference>
<evidence type="ECO:0000313" key="2">
    <source>
        <dbReference type="EMBL" id="AIO34968.1"/>
    </source>
</evidence>
<evidence type="ECO:0000256" key="1">
    <source>
        <dbReference type="SAM" id="Phobius"/>
    </source>
</evidence>
<organism evidence="2 3">
    <name type="scientific">Burkholderia cenocepacia</name>
    <dbReference type="NCBI Taxonomy" id="95486"/>
    <lineage>
        <taxon>Bacteria</taxon>
        <taxon>Pseudomonadati</taxon>
        <taxon>Pseudomonadota</taxon>
        <taxon>Betaproteobacteria</taxon>
        <taxon>Burkholderiales</taxon>
        <taxon>Burkholderiaceae</taxon>
        <taxon>Burkholderia</taxon>
        <taxon>Burkholderia cepacia complex</taxon>
    </lineage>
</organism>
<feature type="transmembrane region" description="Helical" evidence="1">
    <location>
        <begin position="12"/>
        <end position="35"/>
    </location>
</feature>
<proteinExistence type="predicted"/>
<keyword evidence="1" id="KW-0472">Membrane</keyword>
<accession>A0AAN0VPB5</accession>
<keyword evidence="1" id="KW-0812">Transmembrane</keyword>
<sequence length="40" mass="4301">MQRRACLIEERGVIHKVLILFALCIAGLAAIAAGFQHIPG</sequence>
<protein>
    <submittedName>
        <fullName evidence="2">Membrane protein</fullName>
    </submittedName>
</protein>
<dbReference type="KEGG" id="bcen:DM39_4482"/>
<dbReference type="AlphaFoldDB" id="A0AAN0VPB5"/>
<gene>
    <name evidence="2" type="ORF">DM39_4482</name>
</gene>
<dbReference type="Proteomes" id="UP000029413">
    <property type="component" value="Chromosome 2"/>
</dbReference>
<evidence type="ECO:0000313" key="3">
    <source>
        <dbReference type="Proteomes" id="UP000029413"/>
    </source>
</evidence>
<name>A0AAN0VPB5_9BURK</name>
<keyword evidence="3" id="KW-1185">Reference proteome</keyword>
<keyword evidence="1" id="KW-1133">Transmembrane helix</keyword>
<dbReference type="EMBL" id="CP007784">
    <property type="protein sequence ID" value="AIO34968.1"/>
    <property type="molecule type" value="Genomic_DNA"/>
</dbReference>